<evidence type="ECO:0000256" key="4">
    <source>
        <dbReference type="ARBA" id="ARBA00007974"/>
    </source>
</evidence>
<dbReference type="InterPro" id="IPR002901">
    <property type="entry name" value="MGlyc_endo_b_GlcNAc-like_dom"/>
</dbReference>
<evidence type="ECO:0000256" key="2">
    <source>
        <dbReference type="ARBA" id="ARBA00004418"/>
    </source>
</evidence>
<accession>A0AA95GPS3</accession>
<dbReference type="GO" id="GO:0016798">
    <property type="term" value="F:hydrolase activity, acting on glycosyl bonds"/>
    <property type="evidence" value="ECO:0007669"/>
    <property type="project" value="UniProtKB-KW"/>
</dbReference>
<dbReference type="GO" id="GO:0071555">
    <property type="term" value="P:cell wall organization"/>
    <property type="evidence" value="ECO:0007669"/>
    <property type="project" value="UniProtKB-KW"/>
</dbReference>
<comment type="similarity">
    <text evidence="4">In the C-terminal section; belongs to the glycosyl hydrolase 73 family.</text>
</comment>
<keyword evidence="13" id="KW-0969">Cilium</keyword>
<dbReference type="Proteomes" id="UP001177592">
    <property type="component" value="Chromosome"/>
</dbReference>
<comment type="subcellular location">
    <subcellularLocation>
        <location evidence="2">Periplasm</location>
    </subcellularLocation>
</comment>
<dbReference type="Pfam" id="PF01832">
    <property type="entry name" value="Glucosaminidase"/>
    <property type="match status" value="1"/>
</dbReference>
<dbReference type="InterPro" id="IPR019301">
    <property type="entry name" value="Flagellar_prot_FlgJ_N"/>
</dbReference>
<evidence type="ECO:0000313" key="13">
    <source>
        <dbReference type="EMBL" id="WGM02727.1"/>
    </source>
</evidence>
<dbReference type="FunFam" id="2.10.70.40:FF:000001">
    <property type="entry name" value="Flagellar assembly peptidoglycan hydrolase FlgJ"/>
    <property type="match status" value="1"/>
</dbReference>
<evidence type="ECO:0000259" key="12">
    <source>
        <dbReference type="SMART" id="SM00047"/>
    </source>
</evidence>
<keyword evidence="13" id="KW-0282">Flagellum</keyword>
<dbReference type="GO" id="GO:0004040">
    <property type="term" value="F:amidase activity"/>
    <property type="evidence" value="ECO:0007669"/>
    <property type="project" value="InterPro"/>
</dbReference>
<keyword evidence="7" id="KW-1005">Bacterial flagellum biogenesis</keyword>
<evidence type="ECO:0000256" key="10">
    <source>
        <dbReference type="ARBA" id="ARBA00023316"/>
    </source>
</evidence>
<evidence type="ECO:0000313" key="15">
    <source>
        <dbReference type="Proteomes" id="UP001177592"/>
    </source>
</evidence>
<sequence>MMKDLSTMVGAAYDARSLNALKNQVSQQPQQGLRQVAEQLESVFVQMMLKSMRSALPQEGLLSSEQSRLYTALYDQQLAQDLSRKSLGFADLMVEQLSRHQNEPEDIKPAPLLNTDLPRQFVSAFRRFVPEEAAGALKYISENGASFLAKLFIPARIASENSGIPHLLIVAQAALESGWGQRQILTAEGTPSHNLFGIKAGKNWRGKVTNIVTTEYIDGKAVKIRDDFRVYPSYFEAVTDYVNLLTQSKRYAKVAAANTPEQAAIALQAAGYATDPGYAKKLIQLIQQLKNTTSQVKQIYQHDLSDLF</sequence>
<evidence type="ECO:0000256" key="1">
    <source>
        <dbReference type="ARBA" id="ARBA00002954"/>
    </source>
</evidence>
<keyword evidence="15" id="KW-1185">Reference proteome</keyword>
<dbReference type="SMART" id="SM00047">
    <property type="entry name" value="LYZ2"/>
    <property type="match status" value="1"/>
</dbReference>
<dbReference type="Pfam" id="PF10135">
    <property type="entry name" value="Rod-binding"/>
    <property type="match status" value="1"/>
</dbReference>
<dbReference type="GeneID" id="96876677"/>
<dbReference type="GO" id="GO:0071973">
    <property type="term" value="P:bacterial-type flagellum-dependent cell motility"/>
    <property type="evidence" value="ECO:0007669"/>
    <property type="project" value="TreeGrafter"/>
</dbReference>
<keyword evidence="10" id="KW-0961">Cell wall biogenesis/degradation</keyword>
<evidence type="ECO:0000256" key="5">
    <source>
        <dbReference type="ARBA" id="ARBA00013433"/>
    </source>
</evidence>
<dbReference type="GO" id="GO:0042597">
    <property type="term" value="C:periplasmic space"/>
    <property type="evidence" value="ECO:0007669"/>
    <property type="project" value="UniProtKB-SubCell"/>
</dbReference>
<dbReference type="NCBIfam" id="TIGR02541">
    <property type="entry name" value="flagell_FlgJ"/>
    <property type="match status" value="1"/>
</dbReference>
<dbReference type="EMBL" id="CP123523">
    <property type="protein sequence ID" value="WGM06996.1"/>
    <property type="molecule type" value="Genomic_DNA"/>
</dbReference>
<dbReference type="RefSeq" id="WP_210409102.1">
    <property type="nucleotide sequence ID" value="NZ_CP038613.1"/>
</dbReference>
<dbReference type="Proteomes" id="UP001177595">
    <property type="component" value="Chromosome"/>
</dbReference>
<dbReference type="Gene3D" id="2.10.70.40">
    <property type="entry name" value="peptidoglycan hydrolase"/>
    <property type="match status" value="1"/>
</dbReference>
<proteinExistence type="inferred from homology"/>
<dbReference type="EMBL" id="CP123504">
    <property type="protein sequence ID" value="WGM02727.1"/>
    <property type="molecule type" value="Genomic_DNA"/>
</dbReference>
<name>A0AA95GPS3_9GAMM</name>
<dbReference type="InterPro" id="IPR013377">
    <property type="entry name" value="FlgJ"/>
</dbReference>
<keyword evidence="8 13" id="KW-0378">Hydrolase</keyword>
<keyword evidence="13" id="KW-0966">Cell projection</keyword>
<keyword evidence="6" id="KW-0574">Periplasm</keyword>
<evidence type="ECO:0000256" key="11">
    <source>
        <dbReference type="ARBA" id="ARBA00030835"/>
    </source>
</evidence>
<dbReference type="Gene3D" id="1.10.530.10">
    <property type="match status" value="1"/>
</dbReference>
<evidence type="ECO:0000313" key="14">
    <source>
        <dbReference type="EMBL" id="WGM06996.1"/>
    </source>
</evidence>
<evidence type="ECO:0000256" key="9">
    <source>
        <dbReference type="ARBA" id="ARBA00023295"/>
    </source>
</evidence>
<evidence type="ECO:0000313" key="16">
    <source>
        <dbReference type="Proteomes" id="UP001177595"/>
    </source>
</evidence>
<keyword evidence="9" id="KW-0326">Glycosidase</keyword>
<dbReference type="InterPro" id="IPR051056">
    <property type="entry name" value="Glycosyl_Hydrolase_73"/>
</dbReference>
<dbReference type="GO" id="GO:0044780">
    <property type="term" value="P:bacterial-type flagellum assembly"/>
    <property type="evidence" value="ECO:0007669"/>
    <property type="project" value="InterPro"/>
</dbReference>
<reference evidence="13" key="1">
    <citation type="submission" date="2023-04" db="EMBL/GenBank/DDBJ databases">
        <title>Genome dynamics across the evolutionary transition to endosymbiosis.</title>
        <authorList>
            <person name="Siozios S."/>
            <person name="Nadal-Jimenez P."/>
            <person name="Azagi T."/>
            <person name="Sprong H."/>
            <person name="Frost C.L."/>
            <person name="Parratt S.R."/>
            <person name="Taylor G."/>
            <person name="Brettell L."/>
            <person name="Lew K.C."/>
            <person name="Croft L."/>
            <person name="King K.C."/>
            <person name="Brockhurst M.A."/>
            <person name="Hypsa V."/>
            <person name="Novakova E."/>
            <person name="Darby A.C."/>
            <person name="Hurst G.D.D."/>
        </authorList>
    </citation>
    <scope>NUCLEOTIDE SEQUENCE</scope>
    <source>
        <strain evidence="14">ANv_CAN</strain>
        <strain evidence="13">APv</strain>
    </source>
</reference>
<dbReference type="PRINTS" id="PR01002">
    <property type="entry name" value="FLGFLGJ"/>
</dbReference>
<evidence type="ECO:0000256" key="3">
    <source>
        <dbReference type="ARBA" id="ARBA00006880"/>
    </source>
</evidence>
<comment type="function">
    <text evidence="1">Flagellum-specific muramidase which hydrolyzes the peptidoglycan layer to assemble the rod structure in the periplasmic space.</text>
</comment>
<comment type="similarity">
    <text evidence="3">In the N-terminal section; belongs to the FlgJ family.</text>
</comment>
<feature type="domain" description="Mannosyl-glycoprotein endo-beta-N-acetylglucosamidase-like" evidence="12">
    <location>
        <begin position="137"/>
        <end position="291"/>
    </location>
</feature>
<gene>
    <name evidence="13" type="primary">flgJ</name>
    <name evidence="13" type="ORF">QE210_06535</name>
    <name evidence="14" type="ORF">QE258_06910</name>
</gene>
<protein>
    <recommendedName>
        <fullName evidence="5">Peptidoglycan hydrolase FlgJ</fullName>
    </recommendedName>
    <alternativeName>
        <fullName evidence="11">Muramidase FlgJ</fullName>
    </alternativeName>
</protein>
<evidence type="ECO:0000256" key="8">
    <source>
        <dbReference type="ARBA" id="ARBA00022801"/>
    </source>
</evidence>
<evidence type="ECO:0000256" key="6">
    <source>
        <dbReference type="ARBA" id="ARBA00022764"/>
    </source>
</evidence>
<dbReference type="AlphaFoldDB" id="A0AA95GPS3"/>
<organism evidence="13 16">
    <name type="scientific">Arsenophonus nasoniae</name>
    <name type="common">son-killer infecting Nasonia vitripennis</name>
    <dbReference type="NCBI Taxonomy" id="638"/>
    <lineage>
        <taxon>Bacteria</taxon>
        <taxon>Pseudomonadati</taxon>
        <taxon>Pseudomonadota</taxon>
        <taxon>Gammaproteobacteria</taxon>
        <taxon>Enterobacterales</taxon>
        <taxon>Morganellaceae</taxon>
        <taxon>Arsenophonus</taxon>
    </lineage>
</organism>
<dbReference type="PANTHER" id="PTHR33308">
    <property type="entry name" value="PEPTIDOGLYCAN HYDROLASE FLGJ"/>
    <property type="match status" value="1"/>
</dbReference>
<evidence type="ECO:0000256" key="7">
    <source>
        <dbReference type="ARBA" id="ARBA00022795"/>
    </source>
</evidence>
<dbReference type="PANTHER" id="PTHR33308:SF9">
    <property type="entry name" value="PEPTIDOGLYCAN HYDROLASE FLGJ"/>
    <property type="match status" value="1"/>
</dbReference>